<evidence type="ECO:0000313" key="1">
    <source>
        <dbReference type="EMBL" id="KAK2113097.1"/>
    </source>
</evidence>
<accession>A0ABQ9VUU4</accession>
<organism evidence="1 2">
    <name type="scientific">Saguinus oedipus</name>
    <name type="common">Cotton-top tamarin</name>
    <name type="synonym">Oedipomidas oedipus</name>
    <dbReference type="NCBI Taxonomy" id="9490"/>
    <lineage>
        <taxon>Eukaryota</taxon>
        <taxon>Metazoa</taxon>
        <taxon>Chordata</taxon>
        <taxon>Craniata</taxon>
        <taxon>Vertebrata</taxon>
        <taxon>Euteleostomi</taxon>
        <taxon>Mammalia</taxon>
        <taxon>Eutheria</taxon>
        <taxon>Euarchontoglires</taxon>
        <taxon>Primates</taxon>
        <taxon>Haplorrhini</taxon>
        <taxon>Platyrrhini</taxon>
        <taxon>Cebidae</taxon>
        <taxon>Callitrichinae</taxon>
        <taxon>Saguinus</taxon>
    </lineage>
</organism>
<dbReference type="EMBL" id="JASSZA010000004">
    <property type="protein sequence ID" value="KAK2113097.1"/>
    <property type="molecule type" value="Genomic_DNA"/>
</dbReference>
<comment type="caution">
    <text evidence="1">The sequence shown here is derived from an EMBL/GenBank/DDBJ whole genome shotgun (WGS) entry which is preliminary data.</text>
</comment>
<name>A0ABQ9VUU4_SAGOE</name>
<dbReference type="Proteomes" id="UP001266305">
    <property type="component" value="Unassembled WGS sequence"/>
</dbReference>
<evidence type="ECO:0000313" key="2">
    <source>
        <dbReference type="Proteomes" id="UP001266305"/>
    </source>
</evidence>
<sequence length="92" mass="10307">MEQIEMQKPTPLKDTFTATAGASVLCIPSQCERLAIMKAAVFLTVPEGLLYLVRFKEVDLLMYEEWDAFDLKTKDRCQQDCSGPDVHSCGSC</sequence>
<protein>
    <submittedName>
        <fullName evidence="1">Uncharacterized protein</fullName>
    </submittedName>
</protein>
<reference evidence="1 2" key="1">
    <citation type="submission" date="2023-05" db="EMBL/GenBank/DDBJ databases">
        <title>B98-5 Cell Line De Novo Hybrid Assembly: An Optical Mapping Approach.</title>
        <authorList>
            <person name="Kananen K."/>
            <person name="Auerbach J.A."/>
            <person name="Kautto E."/>
            <person name="Blachly J.S."/>
        </authorList>
    </citation>
    <scope>NUCLEOTIDE SEQUENCE [LARGE SCALE GENOMIC DNA]</scope>
    <source>
        <strain evidence="1">B95-8</strain>
        <tissue evidence="1">Cell line</tissue>
    </source>
</reference>
<proteinExistence type="predicted"/>
<gene>
    <name evidence="1" type="ORF">P7K49_007363</name>
</gene>
<keyword evidence="2" id="KW-1185">Reference proteome</keyword>